<dbReference type="InterPro" id="IPR001680">
    <property type="entry name" value="WD40_rpt"/>
</dbReference>
<dbReference type="PANTHER" id="PTHR19918">
    <property type="entry name" value="CELL DIVISION CYCLE 20 CDC20 FIZZY -RELATED"/>
    <property type="match status" value="1"/>
</dbReference>
<organism evidence="4 5">
    <name type="scientific">Lachancea nothofagi CBS 11611</name>
    <dbReference type="NCBI Taxonomy" id="1266666"/>
    <lineage>
        <taxon>Eukaryota</taxon>
        <taxon>Fungi</taxon>
        <taxon>Dikarya</taxon>
        <taxon>Ascomycota</taxon>
        <taxon>Saccharomycotina</taxon>
        <taxon>Saccharomycetes</taxon>
        <taxon>Saccharomycetales</taxon>
        <taxon>Saccharomycetaceae</taxon>
        <taxon>Lachancea</taxon>
    </lineage>
</organism>
<keyword evidence="5" id="KW-1185">Reference proteome</keyword>
<dbReference type="SUPFAM" id="SSF50978">
    <property type="entry name" value="WD40 repeat-like"/>
    <property type="match status" value="1"/>
</dbReference>
<dbReference type="GO" id="GO:1905786">
    <property type="term" value="P:positive regulation of anaphase-promoting complex-dependent catabolic process"/>
    <property type="evidence" value="ECO:0007669"/>
    <property type="project" value="TreeGrafter"/>
</dbReference>
<dbReference type="InterPro" id="IPR015943">
    <property type="entry name" value="WD40/YVTN_repeat-like_dom_sf"/>
</dbReference>
<sequence length="535" mass="59667">MSSKRSNSHASASFQNNAKVGKDKIKLATSTPKGRKNNKVGGRSNEITDRFIPHMTSGIAFRSAQGLKNLNFESRELSETVSPSPSHLSMPGFFRDLRSTRHYDSIVSNQLPASANNNELEVNGFQKLYRQYVADALGFHSENRVYQFSAAEVAFTSKWTSPHMKNSETYAPNHSLVDPLLSVLAPRQVLSYLVSQTFSKSLRTKSLVPATPRPKTRAKSHVPYRVLDAPSLRNDFYSNLISWSSKTGNIVVGLGCAVYLWSDARGAVNVLHYSYLQSRDDYVTCVSFSPFERYLVVGTKQGRVMLFDQIDDEEPVWDENKPICVGADKSIMGVCCLDWVERDYGTQLAVGGNDNSCTIWNITELEAVKLQFVLPHKAAVKAVAFCPWSKSLLATGGGSKDRNIRFWHTHSGTLLKEKKAPGQITSLIWSLRQKQIVATFGFGEVEKPTLVSVYSYPSMNPTVEVHSATALRVLSAVPSPDFGSICVATNDETVRFYELWNIKDCTIFEAQEKGIYGSDLIEYTEGIQKNHELIR</sequence>
<dbReference type="Proteomes" id="UP000189911">
    <property type="component" value="Chromosome F"/>
</dbReference>
<dbReference type="PANTHER" id="PTHR19918:SF5">
    <property type="entry name" value="MEIOSIS-SPECIFIC APC_C ACTIVATOR PROTEIN AMA1"/>
    <property type="match status" value="1"/>
</dbReference>
<protein>
    <submittedName>
        <fullName evidence="4">LANO_0F16160g1_1</fullName>
    </submittedName>
</protein>
<evidence type="ECO:0000313" key="5">
    <source>
        <dbReference type="Proteomes" id="UP000189911"/>
    </source>
</evidence>
<name>A0A1G4KCU9_9SACH</name>
<dbReference type="SMART" id="SM00320">
    <property type="entry name" value="WD40"/>
    <property type="match status" value="4"/>
</dbReference>
<gene>
    <name evidence="4" type="ORF">LANO_0F16160G</name>
</gene>
<dbReference type="EMBL" id="LT598452">
    <property type="protein sequence ID" value="SCV02231.1"/>
    <property type="molecule type" value="Genomic_DNA"/>
</dbReference>
<dbReference type="GO" id="GO:0031145">
    <property type="term" value="P:anaphase-promoting complex-dependent catabolic process"/>
    <property type="evidence" value="ECO:0007669"/>
    <property type="project" value="TreeGrafter"/>
</dbReference>
<dbReference type="InterPro" id="IPR036322">
    <property type="entry name" value="WD40_repeat_dom_sf"/>
</dbReference>
<dbReference type="OrthoDB" id="10263272at2759"/>
<dbReference type="Pfam" id="PF00400">
    <property type="entry name" value="WD40"/>
    <property type="match status" value="2"/>
</dbReference>
<accession>A0A1G4KCU9</accession>
<proteinExistence type="predicted"/>
<reference evidence="5" key="1">
    <citation type="submission" date="2016-03" db="EMBL/GenBank/DDBJ databases">
        <authorList>
            <person name="Devillers Hugo."/>
        </authorList>
    </citation>
    <scope>NUCLEOTIDE SEQUENCE [LARGE SCALE GENOMIC DNA]</scope>
</reference>
<dbReference type="InterPro" id="IPR033010">
    <property type="entry name" value="Cdc20/Fizzy"/>
</dbReference>
<keyword evidence="1" id="KW-0853">WD repeat</keyword>
<evidence type="ECO:0000256" key="2">
    <source>
        <dbReference type="ARBA" id="ARBA00022737"/>
    </source>
</evidence>
<dbReference type="GO" id="GO:0010997">
    <property type="term" value="F:anaphase-promoting complex binding"/>
    <property type="evidence" value="ECO:0007669"/>
    <property type="project" value="InterPro"/>
</dbReference>
<dbReference type="Gene3D" id="2.130.10.10">
    <property type="entry name" value="YVTN repeat-like/Quinoprotein amine dehydrogenase"/>
    <property type="match status" value="1"/>
</dbReference>
<dbReference type="GO" id="GO:1990757">
    <property type="term" value="F:ubiquitin ligase activator activity"/>
    <property type="evidence" value="ECO:0007669"/>
    <property type="project" value="TreeGrafter"/>
</dbReference>
<feature type="compositionally biased region" description="Low complexity" evidence="3">
    <location>
        <begin position="1"/>
        <end position="13"/>
    </location>
</feature>
<keyword evidence="2" id="KW-0677">Repeat</keyword>
<feature type="region of interest" description="Disordered" evidence="3">
    <location>
        <begin position="1"/>
        <end position="45"/>
    </location>
</feature>
<evidence type="ECO:0000256" key="1">
    <source>
        <dbReference type="ARBA" id="ARBA00022574"/>
    </source>
</evidence>
<dbReference type="AlphaFoldDB" id="A0A1G4KCU9"/>
<evidence type="ECO:0000313" key="4">
    <source>
        <dbReference type="EMBL" id="SCV02231.1"/>
    </source>
</evidence>
<dbReference type="GO" id="GO:0005680">
    <property type="term" value="C:anaphase-promoting complex"/>
    <property type="evidence" value="ECO:0007669"/>
    <property type="project" value="TreeGrafter"/>
</dbReference>
<evidence type="ECO:0000256" key="3">
    <source>
        <dbReference type="SAM" id="MobiDB-lite"/>
    </source>
</evidence>